<reference evidence="3" key="1">
    <citation type="submission" date="2021-02" db="EMBL/GenBank/DDBJ databases">
        <title>Leucobacter sp. CX169.</title>
        <authorList>
            <person name="Cheng Y."/>
        </authorList>
    </citation>
    <scope>NUCLEOTIDE SEQUENCE [LARGE SCALE GENOMIC DNA]</scope>
    <source>
        <strain evidence="3">JY899</strain>
    </source>
</reference>
<dbReference type="RefSeq" id="WP_187996932.1">
    <property type="nucleotide sequence ID" value="NZ_JACEXG010000005.1"/>
</dbReference>
<feature type="transmembrane region" description="Helical" evidence="1">
    <location>
        <begin position="178"/>
        <end position="196"/>
    </location>
</feature>
<feature type="transmembrane region" description="Helical" evidence="1">
    <location>
        <begin position="109"/>
        <end position="132"/>
    </location>
</feature>
<organism evidence="2 3">
    <name type="scientific">Flaviflexus equikiangi</name>
    <dbReference type="NCBI Taxonomy" id="2758573"/>
    <lineage>
        <taxon>Bacteria</taxon>
        <taxon>Bacillati</taxon>
        <taxon>Actinomycetota</taxon>
        <taxon>Actinomycetes</taxon>
        <taxon>Actinomycetales</taxon>
        <taxon>Actinomycetaceae</taxon>
        <taxon>Flaviflexus</taxon>
    </lineage>
</organism>
<accession>A0ABS2TKJ8</accession>
<evidence type="ECO:0000313" key="3">
    <source>
        <dbReference type="Proteomes" id="UP000705983"/>
    </source>
</evidence>
<feature type="transmembrane region" description="Helical" evidence="1">
    <location>
        <begin position="21"/>
        <end position="38"/>
    </location>
</feature>
<sequence length="249" mass="25670">MTQYWILTRHELRGLTRTWRAGVVAGVVLALALIGPITTKFMPEILSMAGGFEIISGEPTWQDAGVQWASDLSQIIPLLAIMVSAVSLAQPLTSGSAALLLARPVPRSSLLFAGATANAIVIAGAVLAGALANSAMTIVLFGDGGIEPVEMALRWLVLMSVLLVAVAFGAARLGSTMGAAGTGLGTYFGLALLSALPPLRDYSPAGLFALEGGITWWWAASTSIVLVALGCAASARAFEKLPLTSSPHS</sequence>
<name>A0ABS2TKJ8_9ACTO</name>
<feature type="transmembrane region" description="Helical" evidence="1">
    <location>
        <begin position="216"/>
        <end position="238"/>
    </location>
</feature>
<keyword evidence="1" id="KW-0472">Membrane</keyword>
<keyword evidence="3" id="KW-1185">Reference proteome</keyword>
<dbReference type="Proteomes" id="UP000705983">
    <property type="component" value="Unassembled WGS sequence"/>
</dbReference>
<feature type="transmembrane region" description="Helical" evidence="1">
    <location>
        <begin position="152"/>
        <end position="171"/>
    </location>
</feature>
<keyword evidence="1" id="KW-0812">Transmembrane</keyword>
<dbReference type="EMBL" id="JAFFJS010000005">
    <property type="protein sequence ID" value="MBM9433814.1"/>
    <property type="molecule type" value="Genomic_DNA"/>
</dbReference>
<feature type="transmembrane region" description="Helical" evidence="1">
    <location>
        <begin position="75"/>
        <end position="102"/>
    </location>
</feature>
<evidence type="ECO:0000313" key="2">
    <source>
        <dbReference type="EMBL" id="MBM9433814.1"/>
    </source>
</evidence>
<comment type="caution">
    <text evidence="2">The sequence shown here is derived from an EMBL/GenBank/DDBJ whole genome shotgun (WGS) entry which is preliminary data.</text>
</comment>
<dbReference type="Pfam" id="PF12679">
    <property type="entry name" value="ABC2_membrane_2"/>
    <property type="match status" value="1"/>
</dbReference>
<evidence type="ECO:0000256" key="1">
    <source>
        <dbReference type="SAM" id="Phobius"/>
    </source>
</evidence>
<gene>
    <name evidence="2" type="ORF">JVW63_08915</name>
</gene>
<keyword evidence="1" id="KW-1133">Transmembrane helix</keyword>
<protein>
    <submittedName>
        <fullName evidence="2">ABC transporter permease subunit</fullName>
    </submittedName>
</protein>
<proteinExistence type="predicted"/>